<sequence length="18" mass="2246">MGRIFRNFYTSRERSNPN</sequence>
<dbReference type="EMBL" id="GGEC01085113">
    <property type="protein sequence ID" value="MBX65597.1"/>
    <property type="molecule type" value="Transcribed_RNA"/>
</dbReference>
<dbReference type="AlphaFoldDB" id="A0A2P2QFE7"/>
<proteinExistence type="predicted"/>
<name>A0A2P2QFE7_RHIMU</name>
<organism evidence="1">
    <name type="scientific">Rhizophora mucronata</name>
    <name type="common">Asiatic mangrove</name>
    <dbReference type="NCBI Taxonomy" id="61149"/>
    <lineage>
        <taxon>Eukaryota</taxon>
        <taxon>Viridiplantae</taxon>
        <taxon>Streptophyta</taxon>
        <taxon>Embryophyta</taxon>
        <taxon>Tracheophyta</taxon>
        <taxon>Spermatophyta</taxon>
        <taxon>Magnoliopsida</taxon>
        <taxon>eudicotyledons</taxon>
        <taxon>Gunneridae</taxon>
        <taxon>Pentapetalae</taxon>
        <taxon>rosids</taxon>
        <taxon>fabids</taxon>
        <taxon>Malpighiales</taxon>
        <taxon>Rhizophoraceae</taxon>
        <taxon>Rhizophora</taxon>
    </lineage>
</organism>
<evidence type="ECO:0000313" key="1">
    <source>
        <dbReference type="EMBL" id="MBX65597.1"/>
    </source>
</evidence>
<protein>
    <submittedName>
        <fullName evidence="1">Uncharacterized protein</fullName>
    </submittedName>
</protein>
<accession>A0A2P2QFE7</accession>
<reference evidence="1" key="1">
    <citation type="submission" date="2018-02" db="EMBL/GenBank/DDBJ databases">
        <title>Rhizophora mucronata_Transcriptome.</title>
        <authorList>
            <person name="Meera S.P."/>
            <person name="Sreeshan A."/>
            <person name="Augustine A."/>
        </authorList>
    </citation>
    <scope>NUCLEOTIDE SEQUENCE</scope>
    <source>
        <tissue evidence="1">Leaf</tissue>
    </source>
</reference>